<name>A0A6H5G1B8_9HEMI</name>
<accession>A0A6H5G1B8</accession>
<dbReference type="GO" id="GO:0008270">
    <property type="term" value="F:zinc ion binding"/>
    <property type="evidence" value="ECO:0007669"/>
    <property type="project" value="UniProtKB-KW"/>
</dbReference>
<reference evidence="3 4" key="1">
    <citation type="submission" date="2020-02" db="EMBL/GenBank/DDBJ databases">
        <authorList>
            <person name="Ferguson B K."/>
        </authorList>
    </citation>
    <scope>NUCLEOTIDE SEQUENCE [LARGE SCALE GENOMIC DNA]</scope>
</reference>
<dbReference type="OrthoDB" id="10043918at2759"/>
<dbReference type="InterPro" id="IPR029526">
    <property type="entry name" value="PGBD"/>
</dbReference>
<organism evidence="3 4">
    <name type="scientific">Nesidiocoris tenuis</name>
    <dbReference type="NCBI Taxonomy" id="355587"/>
    <lineage>
        <taxon>Eukaryota</taxon>
        <taxon>Metazoa</taxon>
        <taxon>Ecdysozoa</taxon>
        <taxon>Arthropoda</taxon>
        <taxon>Hexapoda</taxon>
        <taxon>Insecta</taxon>
        <taxon>Pterygota</taxon>
        <taxon>Neoptera</taxon>
        <taxon>Paraneoptera</taxon>
        <taxon>Hemiptera</taxon>
        <taxon>Heteroptera</taxon>
        <taxon>Panheteroptera</taxon>
        <taxon>Cimicomorpha</taxon>
        <taxon>Miridae</taxon>
        <taxon>Dicyphina</taxon>
        <taxon>Nesidiocoris</taxon>
    </lineage>
</organism>
<evidence type="ECO:0000313" key="4">
    <source>
        <dbReference type="Proteomes" id="UP000479000"/>
    </source>
</evidence>
<dbReference type="PANTHER" id="PTHR46599">
    <property type="entry name" value="PIGGYBAC TRANSPOSABLE ELEMENT-DERIVED PROTEIN 4"/>
    <property type="match status" value="1"/>
</dbReference>
<dbReference type="Pfam" id="PF13843">
    <property type="entry name" value="DDE_Tnp_1_7"/>
    <property type="match status" value="1"/>
</dbReference>
<dbReference type="InterPro" id="IPR000315">
    <property type="entry name" value="Znf_B-box"/>
</dbReference>
<feature type="domain" description="B box-type" evidence="2">
    <location>
        <begin position="360"/>
        <end position="404"/>
    </location>
</feature>
<keyword evidence="1" id="KW-0479">Metal-binding</keyword>
<evidence type="ECO:0000259" key="2">
    <source>
        <dbReference type="PROSITE" id="PS50119"/>
    </source>
</evidence>
<keyword evidence="1" id="KW-0862">Zinc</keyword>
<dbReference type="PANTHER" id="PTHR46599:SF3">
    <property type="entry name" value="PIGGYBAC TRANSPOSABLE ELEMENT-DERIVED PROTEIN 4"/>
    <property type="match status" value="1"/>
</dbReference>
<keyword evidence="1" id="KW-0863">Zinc-finger</keyword>
<keyword evidence="4" id="KW-1185">Reference proteome</keyword>
<dbReference type="PROSITE" id="PS50119">
    <property type="entry name" value="ZF_BBOX"/>
    <property type="match status" value="1"/>
</dbReference>
<evidence type="ECO:0000256" key="1">
    <source>
        <dbReference type="PROSITE-ProRule" id="PRU00024"/>
    </source>
</evidence>
<feature type="non-terminal residue" evidence="3">
    <location>
        <position position="604"/>
    </location>
</feature>
<dbReference type="CDD" id="cd19757">
    <property type="entry name" value="Bbox1"/>
    <property type="match status" value="1"/>
</dbReference>
<evidence type="ECO:0000313" key="3">
    <source>
        <dbReference type="EMBL" id="CAA9996295.1"/>
    </source>
</evidence>
<dbReference type="EMBL" id="CADCXU010004523">
    <property type="protein sequence ID" value="CAA9996295.1"/>
    <property type="molecule type" value="Genomic_DNA"/>
</dbReference>
<protein>
    <recommendedName>
        <fullName evidence="2">B box-type domain-containing protein</fullName>
    </recommendedName>
</protein>
<gene>
    <name evidence="3" type="ORF">NTEN_LOCUS2851</name>
</gene>
<proteinExistence type="predicted"/>
<feature type="non-terminal residue" evidence="3">
    <location>
        <position position="1"/>
    </location>
</feature>
<sequence>MGFHRLPSIRHYWRDDKNFAVPRISSIMALNRFLQILKSLRFATRSTDKKSLIDPLVGHINETFCQLRSPKGWLTLDESELQSRTANYFSEKRRITISSLCCSKSGYLFKMSPQYPSLSMNEVAEVMLATYENSGQSIVLGKRHSNFVLAERLFEKKLFVCTRLSVHDPNISKLFPSREQTSEEGDFRQSGNFSVTKWKNRKQYLYILSTRHDPSATKSVLRSNDKNSKELVNCRETVLDYNNYKSGVELFYHLTHAYSTSWRSSDWTRRFFFFFLDAALVNSYILFTEAWQLLKSDEGTEKKLNPLDFRSRIADQLIGSFMTRKRPASTSAPLVKRLKRGLTFYIDESTMHLPTKCTSRRCVHCSSTKEPRRSTTMCSDCQVVLCLDCYTPFHTNSTHLSIPNLHPGHQNVIADGSSPSRRKMWQGQAKKGSAEAAQGAEWFYTKVTYEKVTKNCMRHIIGTVPIRTNTSHPLPYVAARSCNVGRDGRILCIGPQPLKQDLLKISPPTALAHRKHTKKRERTTKRLGKESPYIVKKESLQVNLSQAQFSRPRTLKSVFWPEKKFEKRLRIVGAMAIFVHDHGHIDRRTLAQELILTGRYETNN</sequence>
<dbReference type="Proteomes" id="UP000479000">
    <property type="component" value="Unassembled WGS sequence"/>
</dbReference>
<dbReference type="AlphaFoldDB" id="A0A6H5G1B8"/>